<dbReference type="OrthoDB" id="2462503at2"/>
<evidence type="ECO:0000313" key="1">
    <source>
        <dbReference type="EMBL" id="EMT52273.1"/>
    </source>
</evidence>
<evidence type="ECO:0008006" key="3">
    <source>
        <dbReference type="Google" id="ProtNLM"/>
    </source>
</evidence>
<dbReference type="GeneID" id="89497652"/>
<accession>M8DFL2</accession>
<gene>
    <name evidence="1" type="ORF">I532_11489</name>
</gene>
<keyword evidence="2" id="KW-1185">Reference proteome</keyword>
<dbReference type="InterPro" id="IPR030910">
    <property type="entry name" value="SLAP_dom"/>
</dbReference>
<dbReference type="STRING" id="1300222.I532_11489"/>
<dbReference type="Proteomes" id="UP000012081">
    <property type="component" value="Unassembled WGS sequence"/>
</dbReference>
<reference evidence="1 2" key="1">
    <citation type="submission" date="2013-03" db="EMBL/GenBank/DDBJ databases">
        <title>Assembly of a new bacterial strain Brevibacillus borstelensis AK1.</title>
        <authorList>
            <person name="Rajan I."/>
            <person name="PoliReddy D."/>
            <person name="Sugumar T."/>
            <person name="Rathinam K."/>
            <person name="Alqarawi S."/>
            <person name="Khalil A.B."/>
            <person name="Sivakumar N."/>
        </authorList>
    </citation>
    <scope>NUCLEOTIDE SEQUENCE [LARGE SCALE GENOMIC DNA]</scope>
    <source>
        <strain evidence="1 2">AK1</strain>
    </source>
</reference>
<name>M8DFL2_9BACL</name>
<proteinExistence type="predicted"/>
<dbReference type="RefSeq" id="WP_003388346.1">
    <property type="nucleotide sequence ID" value="NZ_APBN01000004.1"/>
</dbReference>
<sequence length="329" mass="37387">MSWLLENWFGSKESLEAVREEIQENLHKEIYLGVSGLDDPEQSSNRIPSKELFLSLNGPWDNLDEEEAELLRFVHDQLPPIIRDEVGIFPFYTQVTRDGYLVLTYIRNATEQSILLDRLRLDLKTPEGKVVASKGFDMMTFGPIGDESSRPCEFLFRWDEFSDLPEEEVPLTLGYQRPGKQSGESVVAGGELEMDEMEYYRQQLAANPVEEGKVDLKALGLKKGENGGLKVVVLFRNGLDKRLDFTEVPIVVHDANGEDIARVSYTLENMKVDPKAFRVIAFQIPASSIKKQDFSVEECTVFIPKAYEKQKESKVYDATKSTKSNGFLQ</sequence>
<organism evidence="1 2">
    <name type="scientific">Brevibacillus borstelensis AK1</name>
    <dbReference type="NCBI Taxonomy" id="1300222"/>
    <lineage>
        <taxon>Bacteria</taxon>
        <taxon>Bacillati</taxon>
        <taxon>Bacillota</taxon>
        <taxon>Bacilli</taxon>
        <taxon>Bacillales</taxon>
        <taxon>Paenibacillaceae</taxon>
        <taxon>Brevibacillus</taxon>
    </lineage>
</organism>
<protein>
    <recommendedName>
        <fullName evidence="3">SLAP domain-containing protein</fullName>
    </recommendedName>
</protein>
<comment type="caution">
    <text evidence="1">The sequence shown here is derived from an EMBL/GenBank/DDBJ whole genome shotgun (WGS) entry which is preliminary data.</text>
</comment>
<dbReference type="PATRIC" id="fig|1300222.3.peg.2396"/>
<evidence type="ECO:0000313" key="2">
    <source>
        <dbReference type="Proteomes" id="UP000012081"/>
    </source>
</evidence>
<dbReference type="AlphaFoldDB" id="M8DFL2"/>
<dbReference type="EMBL" id="APBN01000004">
    <property type="protein sequence ID" value="EMT52273.1"/>
    <property type="molecule type" value="Genomic_DNA"/>
</dbReference>
<dbReference type="NCBIfam" id="TIGR04398">
    <property type="entry name" value="SLAP_DUP"/>
    <property type="match status" value="2"/>
</dbReference>